<organism evidence="10 11">
    <name type="scientific">Phocicoccus pinnipedialis</name>
    <dbReference type="NCBI Taxonomy" id="110845"/>
    <lineage>
        <taxon>Bacteria</taxon>
        <taxon>Bacillati</taxon>
        <taxon>Bacillota</taxon>
        <taxon>Bacilli</taxon>
        <taxon>Bacillales</taxon>
        <taxon>Salinicoccaceae</taxon>
        <taxon>Phocicoccus</taxon>
    </lineage>
</organism>
<dbReference type="SUPFAM" id="SSF56037">
    <property type="entry name" value="PheT/TilS domain"/>
    <property type="match status" value="1"/>
</dbReference>
<evidence type="ECO:0000259" key="9">
    <source>
        <dbReference type="SMART" id="SM00977"/>
    </source>
</evidence>
<dbReference type="Pfam" id="PF11734">
    <property type="entry name" value="TilS_C"/>
    <property type="match status" value="1"/>
</dbReference>
<keyword evidence="6 8" id="KW-0067">ATP-binding</keyword>
<dbReference type="HAMAP" id="MF_01161">
    <property type="entry name" value="tRNA_Ile_lys_synt"/>
    <property type="match status" value="1"/>
</dbReference>
<sequence length="400" mass="46140">MKLNVRWAKTDHIAIALSGGVDSSVLYHMLSTSYKDTYQSLTIFHVNHGVRVESKHEQEVLERLALKNGHVFLSIRLELDDFTQQKGRTARYQFFSAMMESHGIDYCLTAHHADDDVETILHELLSTRHLYGVGIKERHGKFLRPMLHLSKVKILDYAKTYGVLVLEDVSNERDDYTRNYIRHNVVPAIDVHPSLSTKALLQFKEDFSDMDSLVTETAKAFLKDKNAFNRDAFNELNKIVKLRVLSILFNDYIERAFIEECVSILERNTAQAELSKNDFKLVVSYDTFTVKKIDDEIIDEVRVISSPGKYKFNGYTIDVELVEEPITVRTRRVGDRILLPNLGTKKVNRIFIDKKIPNHLRDKMPIIVNSDGQIIAVGPIYNIIKSFNHLKFDIKLDIKE</sequence>
<protein>
    <recommendedName>
        <fullName evidence="8">tRNA(Ile)-lysidine synthase</fullName>
        <ecNumber evidence="8">6.3.4.19</ecNumber>
    </recommendedName>
    <alternativeName>
        <fullName evidence="8">tRNA(Ile)-2-lysyl-cytidine synthase</fullName>
    </alternativeName>
    <alternativeName>
        <fullName evidence="8">tRNA(Ile)-lysidine synthetase</fullName>
    </alternativeName>
</protein>
<proteinExistence type="inferred from homology"/>
<dbReference type="EMBL" id="CAJEWB010000004">
    <property type="protein sequence ID" value="CAD2071960.1"/>
    <property type="molecule type" value="Genomic_DNA"/>
</dbReference>
<dbReference type="InterPro" id="IPR012795">
    <property type="entry name" value="tRNA_Ile_lys_synt_N"/>
</dbReference>
<evidence type="ECO:0000256" key="8">
    <source>
        <dbReference type="HAMAP-Rule" id="MF_01161"/>
    </source>
</evidence>
<reference evidence="10 11" key="1">
    <citation type="submission" date="2020-07" db="EMBL/GenBank/DDBJ databases">
        <authorList>
            <person name="Criscuolo A."/>
        </authorList>
    </citation>
    <scope>NUCLEOTIDE SEQUENCE [LARGE SCALE GENOMIC DNA]</scope>
    <source>
        <strain evidence="10">CIP107946</strain>
    </source>
</reference>
<dbReference type="InterPro" id="IPR014729">
    <property type="entry name" value="Rossmann-like_a/b/a_fold"/>
</dbReference>
<keyword evidence="11" id="KW-1185">Reference proteome</keyword>
<dbReference type="InterPro" id="IPR012094">
    <property type="entry name" value="tRNA_Ile_lys_synt"/>
</dbReference>
<dbReference type="NCBIfam" id="TIGR02433">
    <property type="entry name" value="lysidine_TilS_C"/>
    <property type="match status" value="1"/>
</dbReference>
<dbReference type="AlphaFoldDB" id="A0A6V7R3Q1"/>
<dbReference type="InterPro" id="IPR011063">
    <property type="entry name" value="TilS/TtcA_N"/>
</dbReference>
<evidence type="ECO:0000313" key="11">
    <source>
        <dbReference type="Proteomes" id="UP000588186"/>
    </source>
</evidence>
<comment type="subcellular location">
    <subcellularLocation>
        <location evidence="1 8">Cytoplasm</location>
    </subcellularLocation>
</comment>
<dbReference type="PANTHER" id="PTHR43033">
    <property type="entry name" value="TRNA(ILE)-LYSIDINE SYNTHASE-RELATED"/>
    <property type="match status" value="1"/>
</dbReference>
<evidence type="ECO:0000256" key="6">
    <source>
        <dbReference type="ARBA" id="ARBA00022840"/>
    </source>
</evidence>
<dbReference type="Gene3D" id="3.40.50.620">
    <property type="entry name" value="HUPs"/>
    <property type="match status" value="1"/>
</dbReference>
<name>A0A6V7R3Q1_9BACL</name>
<keyword evidence="2 8" id="KW-0963">Cytoplasm</keyword>
<dbReference type="Proteomes" id="UP000588186">
    <property type="component" value="Unassembled WGS sequence"/>
</dbReference>
<dbReference type="GO" id="GO:0005524">
    <property type="term" value="F:ATP binding"/>
    <property type="evidence" value="ECO:0007669"/>
    <property type="project" value="UniProtKB-UniRule"/>
</dbReference>
<comment type="domain">
    <text evidence="8">The N-terminal region contains the highly conserved SGGXDS motif, predicted to be a P-loop motif involved in ATP binding.</text>
</comment>
<dbReference type="GO" id="GO:0032267">
    <property type="term" value="F:tRNA(Ile)-lysidine synthase activity"/>
    <property type="evidence" value="ECO:0007669"/>
    <property type="project" value="UniProtKB-EC"/>
</dbReference>
<evidence type="ECO:0000256" key="3">
    <source>
        <dbReference type="ARBA" id="ARBA00022598"/>
    </source>
</evidence>
<keyword evidence="3 8" id="KW-0436">Ligase</keyword>
<comment type="function">
    <text evidence="8">Ligates lysine onto the cytidine present at position 34 of the AUA codon-specific tRNA(Ile) that contains the anticodon CAU, in an ATP-dependent manner. Cytidine is converted to lysidine, thus changing the amino acid specificity of the tRNA from methionine to isoleucine.</text>
</comment>
<evidence type="ECO:0000256" key="7">
    <source>
        <dbReference type="ARBA" id="ARBA00048539"/>
    </source>
</evidence>
<comment type="catalytic activity">
    <reaction evidence="7 8">
        <text>cytidine(34) in tRNA(Ile2) + L-lysine + ATP = lysidine(34) in tRNA(Ile2) + AMP + diphosphate + H(+)</text>
        <dbReference type="Rhea" id="RHEA:43744"/>
        <dbReference type="Rhea" id="RHEA-COMP:10625"/>
        <dbReference type="Rhea" id="RHEA-COMP:10670"/>
        <dbReference type="ChEBI" id="CHEBI:15378"/>
        <dbReference type="ChEBI" id="CHEBI:30616"/>
        <dbReference type="ChEBI" id="CHEBI:32551"/>
        <dbReference type="ChEBI" id="CHEBI:33019"/>
        <dbReference type="ChEBI" id="CHEBI:82748"/>
        <dbReference type="ChEBI" id="CHEBI:83665"/>
        <dbReference type="ChEBI" id="CHEBI:456215"/>
        <dbReference type="EC" id="6.3.4.19"/>
    </reaction>
</comment>
<dbReference type="RefSeq" id="WP_186075970.1">
    <property type="nucleotide sequence ID" value="NZ_CAJEWB010000004.1"/>
</dbReference>
<gene>
    <name evidence="8 10" type="primary">tilS</name>
    <name evidence="10" type="ORF">JEOPIN946_00154</name>
</gene>
<accession>A0A6V7R3Q1</accession>
<evidence type="ECO:0000256" key="5">
    <source>
        <dbReference type="ARBA" id="ARBA00022741"/>
    </source>
</evidence>
<dbReference type="PANTHER" id="PTHR43033:SF1">
    <property type="entry name" value="TRNA(ILE)-LYSIDINE SYNTHASE-RELATED"/>
    <property type="match status" value="1"/>
</dbReference>
<dbReference type="NCBIfam" id="TIGR02432">
    <property type="entry name" value="lysidine_TilS_N"/>
    <property type="match status" value="1"/>
</dbReference>
<comment type="caution">
    <text evidence="10">The sequence shown here is derived from an EMBL/GenBank/DDBJ whole genome shotgun (WGS) entry which is preliminary data.</text>
</comment>
<evidence type="ECO:0000313" key="10">
    <source>
        <dbReference type="EMBL" id="CAD2071960.1"/>
    </source>
</evidence>
<evidence type="ECO:0000256" key="1">
    <source>
        <dbReference type="ARBA" id="ARBA00004496"/>
    </source>
</evidence>
<feature type="domain" description="Lysidine-tRNA(Ile) synthetase C-terminal" evidence="9">
    <location>
        <begin position="326"/>
        <end position="392"/>
    </location>
</feature>
<evidence type="ECO:0000256" key="4">
    <source>
        <dbReference type="ARBA" id="ARBA00022694"/>
    </source>
</evidence>
<dbReference type="InterPro" id="IPR012796">
    <property type="entry name" value="Lysidine-tRNA-synth_C"/>
</dbReference>
<dbReference type="SMART" id="SM00977">
    <property type="entry name" value="TilS_C"/>
    <property type="match status" value="1"/>
</dbReference>
<feature type="binding site" evidence="8">
    <location>
        <begin position="18"/>
        <end position="23"/>
    </location>
    <ligand>
        <name>ATP</name>
        <dbReference type="ChEBI" id="CHEBI:30616"/>
    </ligand>
</feature>
<comment type="similarity">
    <text evidence="8">Belongs to the tRNA(Ile)-lysidine synthase family.</text>
</comment>
<dbReference type="GO" id="GO:0005737">
    <property type="term" value="C:cytoplasm"/>
    <property type="evidence" value="ECO:0007669"/>
    <property type="project" value="UniProtKB-SubCell"/>
</dbReference>
<evidence type="ECO:0000256" key="2">
    <source>
        <dbReference type="ARBA" id="ARBA00022490"/>
    </source>
</evidence>
<keyword evidence="5 8" id="KW-0547">Nucleotide-binding</keyword>
<dbReference type="EC" id="6.3.4.19" evidence="8"/>
<dbReference type="SUPFAM" id="SSF52402">
    <property type="entry name" value="Adenine nucleotide alpha hydrolases-like"/>
    <property type="match status" value="1"/>
</dbReference>
<dbReference type="GO" id="GO:0006400">
    <property type="term" value="P:tRNA modification"/>
    <property type="evidence" value="ECO:0007669"/>
    <property type="project" value="UniProtKB-UniRule"/>
</dbReference>
<keyword evidence="4 8" id="KW-0819">tRNA processing</keyword>
<dbReference type="CDD" id="cd01992">
    <property type="entry name" value="TilS_N"/>
    <property type="match status" value="1"/>
</dbReference>
<dbReference type="Pfam" id="PF01171">
    <property type="entry name" value="ATP_bind_3"/>
    <property type="match status" value="1"/>
</dbReference>